<name>A0ABQ2B819_9MICO</name>
<gene>
    <name evidence="4" type="ORF">GCM10007368_30330</name>
</gene>
<dbReference type="InterPro" id="IPR029069">
    <property type="entry name" value="HotDog_dom_sf"/>
</dbReference>
<dbReference type="CDD" id="cd03441">
    <property type="entry name" value="R_hydratase_like"/>
    <property type="match status" value="1"/>
</dbReference>
<evidence type="ECO:0000313" key="5">
    <source>
        <dbReference type="Proteomes" id="UP000632535"/>
    </source>
</evidence>
<accession>A0ABQ2B819</accession>
<comment type="similarity">
    <text evidence="1">Belongs to the UPF0336 family.</text>
</comment>
<proteinExistence type="inferred from homology"/>
<dbReference type="Gene3D" id="3.10.129.10">
    <property type="entry name" value="Hotdog Thioesterase"/>
    <property type="match status" value="1"/>
</dbReference>
<comment type="caution">
    <text evidence="4">The sequence shown here is derived from an EMBL/GenBank/DDBJ whole genome shotgun (WGS) entry which is preliminary data.</text>
</comment>
<feature type="compositionally biased region" description="Polar residues" evidence="2">
    <location>
        <begin position="12"/>
        <end position="24"/>
    </location>
</feature>
<organism evidence="4 5">
    <name type="scientific">Isoptericola cucumis</name>
    <dbReference type="NCBI Taxonomy" id="1776856"/>
    <lineage>
        <taxon>Bacteria</taxon>
        <taxon>Bacillati</taxon>
        <taxon>Actinomycetota</taxon>
        <taxon>Actinomycetes</taxon>
        <taxon>Micrococcales</taxon>
        <taxon>Promicromonosporaceae</taxon>
        <taxon>Isoptericola</taxon>
    </lineage>
</organism>
<dbReference type="Proteomes" id="UP000632535">
    <property type="component" value="Unassembled WGS sequence"/>
</dbReference>
<keyword evidence="5" id="KW-1185">Reference proteome</keyword>
<dbReference type="HAMAP" id="MF_00799">
    <property type="entry name" value="UPF0336"/>
    <property type="match status" value="1"/>
</dbReference>
<dbReference type="InterPro" id="IPR039569">
    <property type="entry name" value="FAS1-like_DH_region"/>
</dbReference>
<evidence type="ECO:0000259" key="3">
    <source>
        <dbReference type="Pfam" id="PF13452"/>
    </source>
</evidence>
<dbReference type="InterPro" id="IPR016709">
    <property type="entry name" value="HadA-like"/>
</dbReference>
<dbReference type="SUPFAM" id="SSF54637">
    <property type="entry name" value="Thioesterase/thiol ester dehydrase-isomerase"/>
    <property type="match status" value="1"/>
</dbReference>
<evidence type="ECO:0000256" key="1">
    <source>
        <dbReference type="HAMAP-Rule" id="MF_00799"/>
    </source>
</evidence>
<evidence type="ECO:0000313" key="4">
    <source>
        <dbReference type="EMBL" id="GGI10254.1"/>
    </source>
</evidence>
<dbReference type="Pfam" id="PF13452">
    <property type="entry name" value="FAS1_DH_region"/>
    <property type="match status" value="1"/>
</dbReference>
<protein>
    <recommendedName>
        <fullName evidence="1">UPF0336 protein GCM10007368_30330</fullName>
    </recommendedName>
</protein>
<reference evidence="5" key="1">
    <citation type="journal article" date="2019" name="Int. J. Syst. Evol. Microbiol.">
        <title>The Global Catalogue of Microorganisms (GCM) 10K type strain sequencing project: providing services to taxonomists for standard genome sequencing and annotation.</title>
        <authorList>
            <consortium name="The Broad Institute Genomics Platform"/>
            <consortium name="The Broad Institute Genome Sequencing Center for Infectious Disease"/>
            <person name="Wu L."/>
            <person name="Ma J."/>
        </authorList>
    </citation>
    <scope>NUCLEOTIDE SEQUENCE [LARGE SCALE GENOMIC DNA]</scope>
    <source>
        <strain evidence="5">CCM 8653</strain>
    </source>
</reference>
<sequence>MRQAHVAPRDSLTGSFPDSTQRTDVANRLPDPSFAGREYPATAPYSVGREKIREFATAVGAVHPAHHDLVAARGSGYPDLVAPPTFAVVVAQRAEAQYIQDPEAGVDFSRVVHADERFTHHRPVVAGDELVTVLHVDSVTHRAGIAMVTTRCEVAAVTPDGTEPVSTVTSSLVIRGEDA</sequence>
<dbReference type="EMBL" id="BMDG01000010">
    <property type="protein sequence ID" value="GGI10254.1"/>
    <property type="molecule type" value="Genomic_DNA"/>
</dbReference>
<feature type="region of interest" description="Disordered" evidence="2">
    <location>
        <begin position="1"/>
        <end position="40"/>
    </location>
</feature>
<dbReference type="PIRSF" id="PIRSF018072">
    <property type="entry name" value="UCP018072"/>
    <property type="match status" value="1"/>
</dbReference>
<evidence type="ECO:0000256" key="2">
    <source>
        <dbReference type="SAM" id="MobiDB-lite"/>
    </source>
</evidence>
<feature type="domain" description="FAS1-like dehydratase" evidence="3">
    <location>
        <begin position="34"/>
        <end position="153"/>
    </location>
</feature>